<name>A0A974BRI3_XENLA</name>
<dbReference type="AlphaFoldDB" id="A0A974BRI3"/>
<evidence type="ECO:0000313" key="1">
    <source>
        <dbReference type="EMBL" id="OCT56832.1"/>
    </source>
</evidence>
<protein>
    <submittedName>
        <fullName evidence="1">Uncharacterized protein</fullName>
    </submittedName>
</protein>
<sequence length="18" mass="1995">MEILYDVPDRASTADSVI</sequence>
<proteinExistence type="predicted"/>
<reference evidence="1" key="1">
    <citation type="submission" date="2016-05" db="EMBL/GenBank/DDBJ databases">
        <title>WGS assembly of Xenopus laevis.</title>
        <authorList>
            <person name="Session A."/>
            <person name="Uno Y."/>
            <person name="Kwon T."/>
            <person name="Chapman J."/>
            <person name="Toyoda A."/>
            <person name="Takahashi S."/>
            <person name="Fukui A."/>
            <person name="Hikosaka A."/>
            <person name="Putnam N."/>
            <person name="Stites J."/>
            <person name="Van Heeringen S."/>
            <person name="Quigley I."/>
            <person name="Heinz S."/>
            <person name="Hellsten U."/>
            <person name="Lyons J."/>
            <person name="Suzuki A."/>
            <person name="Kondo M."/>
            <person name="Ogino H."/>
            <person name="Ochi H."/>
            <person name="Bogdanovic O."/>
            <person name="Lister R."/>
            <person name="Georgiou G."/>
            <person name="Paranjpe S."/>
            <person name="Van Kruijsbergen I."/>
            <person name="Mozaffari S."/>
            <person name="Shu S."/>
            <person name="Schmutz J."/>
            <person name="Jenkins J."/>
            <person name="Grimwood J."/>
            <person name="Carlson J."/>
            <person name="Mitros T."/>
            <person name="Simakov O."/>
            <person name="Heald R."/>
            <person name="Miller K."/>
            <person name="Haudenschild C."/>
            <person name="Kuroki Y."/>
            <person name="Tanaka T."/>
            <person name="Michiue T."/>
            <person name="Watanabe M."/>
            <person name="Kinoshita T."/>
            <person name="Ohta Y."/>
            <person name="Mawaribuchi S."/>
            <person name="Suzuki Y."/>
            <person name="Haramoto Y."/>
            <person name="Yamamoto T."/>
            <person name="Takagi C."/>
            <person name="Kitzman J."/>
            <person name="Shendure J."/>
            <person name="Nakayama T."/>
            <person name="Izutsu Y."/>
            <person name="Robert J."/>
            <person name="Dichmann D."/>
            <person name="Flajnik M."/>
            <person name="Houston D."/>
            <person name="Marcotte E."/>
            <person name="Wallingford J."/>
            <person name="Ito Y."/>
            <person name="Asashima M."/>
            <person name="Ueno N."/>
            <person name="Matsuda Y."/>
            <person name="Jan Veenstra G."/>
            <person name="Fujiyama A."/>
            <person name="Harland R."/>
            <person name="Taira M."/>
            <person name="Rokhsar D.S."/>
        </authorList>
    </citation>
    <scope>NUCLEOTIDE SEQUENCE</scope>
    <source>
        <strain evidence="1">J</strain>
        <tissue evidence="1">Blood</tissue>
    </source>
</reference>
<accession>A0A974BRI3</accession>
<dbReference type="Proteomes" id="UP000694892">
    <property type="component" value="Unassembled WGS sequence"/>
</dbReference>
<feature type="non-terminal residue" evidence="1">
    <location>
        <position position="1"/>
    </location>
</feature>
<dbReference type="EMBL" id="KV467247">
    <property type="protein sequence ID" value="OCT56832.1"/>
    <property type="molecule type" value="Genomic_DNA"/>
</dbReference>
<feature type="non-terminal residue" evidence="1">
    <location>
        <position position="18"/>
    </location>
</feature>
<organism evidence="1">
    <name type="scientific">Xenopus laevis</name>
    <name type="common">African clawed frog</name>
    <dbReference type="NCBI Taxonomy" id="8355"/>
    <lineage>
        <taxon>Eukaryota</taxon>
        <taxon>Metazoa</taxon>
        <taxon>Chordata</taxon>
        <taxon>Craniata</taxon>
        <taxon>Vertebrata</taxon>
        <taxon>Euteleostomi</taxon>
        <taxon>Amphibia</taxon>
        <taxon>Batrachia</taxon>
        <taxon>Anura</taxon>
        <taxon>Pipoidea</taxon>
        <taxon>Pipidae</taxon>
        <taxon>Xenopodinae</taxon>
        <taxon>Xenopus</taxon>
        <taxon>Xenopus</taxon>
    </lineage>
</organism>
<gene>
    <name evidence="1" type="ORF">XELAEV_180043622mg</name>
</gene>